<dbReference type="EMBL" id="HBUE01086095">
    <property type="protein sequence ID" value="CAG6479723.1"/>
    <property type="molecule type" value="Transcribed_RNA"/>
</dbReference>
<dbReference type="InterPro" id="IPR006612">
    <property type="entry name" value="THAP_Znf"/>
</dbReference>
<keyword evidence="6" id="KW-0805">Transcription regulation</keyword>
<evidence type="ECO:0000256" key="3">
    <source>
        <dbReference type="ARBA" id="ARBA00022723"/>
    </source>
</evidence>
<evidence type="ECO:0000256" key="6">
    <source>
        <dbReference type="ARBA" id="ARBA00023015"/>
    </source>
</evidence>
<evidence type="ECO:0000256" key="10">
    <source>
        <dbReference type="ARBA" id="ARBA00023242"/>
    </source>
</evidence>
<evidence type="ECO:0000256" key="5">
    <source>
        <dbReference type="ARBA" id="ARBA00022833"/>
    </source>
</evidence>
<keyword evidence="7 13" id="KW-0175">Coiled coil</keyword>
<evidence type="ECO:0000256" key="9">
    <source>
        <dbReference type="ARBA" id="ARBA00023163"/>
    </source>
</evidence>
<evidence type="ECO:0000256" key="13">
    <source>
        <dbReference type="SAM" id="Coils"/>
    </source>
</evidence>
<evidence type="ECO:0000256" key="12">
    <source>
        <dbReference type="PROSITE-ProRule" id="PRU00309"/>
    </source>
</evidence>
<dbReference type="PROSITE" id="PS50950">
    <property type="entry name" value="ZF_THAP"/>
    <property type="match status" value="1"/>
</dbReference>
<evidence type="ECO:0000313" key="16">
    <source>
        <dbReference type="EMBL" id="CAG6479724.1"/>
    </source>
</evidence>
<keyword evidence="10" id="KW-0539">Nucleus</keyword>
<dbReference type="AlphaFoldDB" id="A0A8D8BPX7"/>
<feature type="region of interest" description="Disordered" evidence="14">
    <location>
        <begin position="203"/>
        <end position="245"/>
    </location>
</feature>
<evidence type="ECO:0000256" key="4">
    <source>
        <dbReference type="ARBA" id="ARBA00022771"/>
    </source>
</evidence>
<dbReference type="SMART" id="SM00692">
    <property type="entry name" value="DM3"/>
    <property type="match status" value="1"/>
</dbReference>
<comment type="subcellular location">
    <subcellularLocation>
        <location evidence="1">Nucleus</location>
        <location evidence="1">Nucleoplasm</location>
    </subcellularLocation>
</comment>
<organism evidence="16">
    <name type="scientific">Culex pipiens</name>
    <name type="common">House mosquito</name>
    <dbReference type="NCBI Taxonomy" id="7175"/>
    <lineage>
        <taxon>Eukaryota</taxon>
        <taxon>Metazoa</taxon>
        <taxon>Ecdysozoa</taxon>
        <taxon>Arthropoda</taxon>
        <taxon>Hexapoda</taxon>
        <taxon>Insecta</taxon>
        <taxon>Pterygota</taxon>
        <taxon>Neoptera</taxon>
        <taxon>Endopterygota</taxon>
        <taxon>Diptera</taxon>
        <taxon>Nematocera</taxon>
        <taxon>Culicoidea</taxon>
        <taxon>Culicidae</taxon>
        <taxon>Culicinae</taxon>
        <taxon>Culicini</taxon>
        <taxon>Culex</taxon>
        <taxon>Culex</taxon>
    </lineage>
</organism>
<feature type="compositionally biased region" description="Acidic residues" evidence="14">
    <location>
        <begin position="235"/>
        <end position="245"/>
    </location>
</feature>
<reference evidence="16" key="1">
    <citation type="submission" date="2021-05" db="EMBL/GenBank/DDBJ databases">
        <authorList>
            <person name="Alioto T."/>
            <person name="Alioto T."/>
            <person name="Gomez Garrido J."/>
        </authorList>
    </citation>
    <scope>NUCLEOTIDE SEQUENCE</scope>
</reference>
<protein>
    <submittedName>
        <fullName evidence="16">(northern house mosquito) hypothetical protein</fullName>
    </submittedName>
</protein>
<dbReference type="Pfam" id="PF05485">
    <property type="entry name" value="THAP"/>
    <property type="match status" value="1"/>
</dbReference>
<dbReference type="SMART" id="SM00980">
    <property type="entry name" value="THAP"/>
    <property type="match status" value="1"/>
</dbReference>
<accession>A0A8D8BPX7</accession>
<evidence type="ECO:0000259" key="15">
    <source>
        <dbReference type="PROSITE" id="PS50950"/>
    </source>
</evidence>
<dbReference type="EMBL" id="HBUE01086098">
    <property type="protein sequence ID" value="CAG6479726.1"/>
    <property type="molecule type" value="Transcribed_RNA"/>
</dbReference>
<keyword evidence="11" id="KW-0131">Cell cycle</keyword>
<evidence type="ECO:0000256" key="1">
    <source>
        <dbReference type="ARBA" id="ARBA00004642"/>
    </source>
</evidence>
<feature type="domain" description="THAP-type" evidence="15">
    <location>
        <begin position="1"/>
        <end position="88"/>
    </location>
</feature>
<feature type="coiled-coil region" evidence="13">
    <location>
        <begin position="168"/>
        <end position="202"/>
    </location>
</feature>
<keyword evidence="8 12" id="KW-0238">DNA-binding</keyword>
<dbReference type="PANTHER" id="PTHR46600">
    <property type="entry name" value="THAP DOMAIN-CONTAINING"/>
    <property type="match status" value="1"/>
</dbReference>
<dbReference type="SUPFAM" id="SSF57716">
    <property type="entry name" value="Glucocorticoid receptor-like (DNA-binding domain)"/>
    <property type="match status" value="1"/>
</dbReference>
<keyword evidence="5" id="KW-0862">Zinc</keyword>
<dbReference type="EMBL" id="HBUE01086097">
    <property type="protein sequence ID" value="CAG6479725.1"/>
    <property type="molecule type" value="Transcribed_RNA"/>
</dbReference>
<dbReference type="PANTHER" id="PTHR46600:SF1">
    <property type="entry name" value="THAP DOMAIN-CONTAINING PROTEIN 1"/>
    <property type="match status" value="1"/>
</dbReference>
<keyword evidence="9" id="KW-0804">Transcription</keyword>
<evidence type="ECO:0000256" key="7">
    <source>
        <dbReference type="ARBA" id="ARBA00023054"/>
    </source>
</evidence>
<evidence type="ECO:0000256" key="11">
    <source>
        <dbReference type="ARBA" id="ARBA00023306"/>
    </source>
</evidence>
<dbReference type="GO" id="GO:0008270">
    <property type="term" value="F:zinc ion binding"/>
    <property type="evidence" value="ECO:0007669"/>
    <property type="project" value="UniProtKB-KW"/>
</dbReference>
<dbReference type="InterPro" id="IPR026516">
    <property type="entry name" value="THAP1/10"/>
</dbReference>
<comment type="similarity">
    <text evidence="2">Belongs to the THAP1 family.</text>
</comment>
<keyword evidence="3" id="KW-0479">Metal-binding</keyword>
<dbReference type="GO" id="GO:0005654">
    <property type="term" value="C:nucleoplasm"/>
    <property type="evidence" value="ECO:0007669"/>
    <property type="project" value="UniProtKB-SubCell"/>
</dbReference>
<keyword evidence="4 12" id="KW-0863">Zinc-finger</keyword>
<evidence type="ECO:0000256" key="14">
    <source>
        <dbReference type="SAM" id="MobiDB-lite"/>
    </source>
</evidence>
<name>A0A8D8BPX7_CULPI</name>
<evidence type="ECO:0000256" key="8">
    <source>
        <dbReference type="ARBA" id="ARBA00023125"/>
    </source>
</evidence>
<evidence type="ECO:0000256" key="2">
    <source>
        <dbReference type="ARBA" id="ARBA00006177"/>
    </source>
</evidence>
<feature type="compositionally biased region" description="Basic and acidic residues" evidence="14">
    <location>
        <begin position="205"/>
        <end position="218"/>
    </location>
</feature>
<dbReference type="EMBL" id="HBUE01086096">
    <property type="protein sequence ID" value="CAG6479724.1"/>
    <property type="molecule type" value="Transcribed_RNA"/>
</dbReference>
<proteinExistence type="inferred from homology"/>
<dbReference type="GO" id="GO:0043565">
    <property type="term" value="F:sequence-specific DNA binding"/>
    <property type="evidence" value="ECO:0007669"/>
    <property type="project" value="InterPro"/>
</dbReference>
<sequence length="263" mass="30133">MKCFVPSCGIDFHKRNLCADGLVSKHRFPRDPERRLKWLDAIPNVGHLDPETINYETVRLCSKHFHRDSFIITDNKRELLASAVPAIFVDSVCDTPYYQEFYVISDGKVEVAQPSEQLYYQDPPPEVKRQRLREKTRKRSIRYAGDIDLSTLTSHEAVIMVPKLVAKLEKANKTIRALRSANRRLREKMTKVEQLIDNKFQQSVEKGKSSEAPAKTKEPGSVVRIEITPAGAGETNEEITFTDDDDDFIEEGEECVVEYEETV</sequence>